<keyword evidence="2" id="KW-0472">Membrane</keyword>
<feature type="transmembrane region" description="Helical" evidence="2">
    <location>
        <begin position="154"/>
        <end position="173"/>
    </location>
</feature>
<dbReference type="AlphaFoldDB" id="A0AAE0AW51"/>
<dbReference type="Proteomes" id="UP001281410">
    <property type="component" value="Unassembled WGS sequence"/>
</dbReference>
<dbReference type="PANTHER" id="PTHR35307">
    <property type="entry name" value="PROTEIN, PUTATIVE-RELATED"/>
    <property type="match status" value="1"/>
</dbReference>
<feature type="transmembrane region" description="Helical" evidence="2">
    <location>
        <begin position="52"/>
        <end position="73"/>
    </location>
</feature>
<feature type="transmembrane region" description="Helical" evidence="2">
    <location>
        <begin position="122"/>
        <end position="148"/>
    </location>
</feature>
<organism evidence="3 4">
    <name type="scientific">Dipteronia sinensis</name>
    <dbReference type="NCBI Taxonomy" id="43782"/>
    <lineage>
        <taxon>Eukaryota</taxon>
        <taxon>Viridiplantae</taxon>
        <taxon>Streptophyta</taxon>
        <taxon>Embryophyta</taxon>
        <taxon>Tracheophyta</taxon>
        <taxon>Spermatophyta</taxon>
        <taxon>Magnoliopsida</taxon>
        <taxon>eudicotyledons</taxon>
        <taxon>Gunneridae</taxon>
        <taxon>Pentapetalae</taxon>
        <taxon>rosids</taxon>
        <taxon>malvids</taxon>
        <taxon>Sapindales</taxon>
        <taxon>Sapindaceae</taxon>
        <taxon>Hippocastanoideae</taxon>
        <taxon>Acereae</taxon>
        <taxon>Dipteronia</taxon>
    </lineage>
</organism>
<accession>A0AAE0AW51</accession>
<gene>
    <name evidence="3" type="ORF">Dsin_004742</name>
</gene>
<sequence length="756" mass="85248">MGRLGCSIDGNLNEAKFSEPMPWIGIYVAVATIACAIAMALDAISGFRNRRLWFPCKFFSLNATSLTIIAVAIKFSVDLNTAMPRKQDQLAKLSSAVFICTAMGNSMPSLGTMESNDLFMNIMALAILVITVIVNICIQLGTGVIFVFWKEHAFIMFLMIVLLVILSFSSLTVPTTKKYLEFKYKKRYELALKEGSKEADDRPVAKQLKEDLMKHWMMAHTCSPQFVMGRSVTCTASGALCLLSAMTLAEVMLRSYLMPWSFQFCIGESDYKWSTTLVLISQCIAVGVGTIAPGIRWFNAINFRCPTKRMKIRNQTFKVEKYWIQKLLEIKECPLVFRIQNRQCRKFVHYTTNQFLNMCIRMQTGIVVASKVIQLISIYFANQILLLCGCCRELTEKFKPNNSISNDSISVLQSSPKLDLSRFVLHLEGEDQLVEVIMKNNCDATDHWRQMGKRLQPKHLINLLKQSTCSQGFKGVQDFDSYLVPHLDLDEPQNSWALPIVTLTSIAVALPSIKSCLIKQLIDGVHESLSYVKLIEGTQDVKGDMLNIRNAADIVWLGVDLYHKWLDIDLRKLSLQANSPREILEALAEAAKNMFLLHKKTYMDKCAFKDNPSKWPIKVLASNSMYRISQTILLNYKSETNQSGEILFESLAVMISDIVGACLTNLPHVISTKCLRSAFKEREQSVRHAVFLLGKTKKIMKILYQRGTPSLHPDQLASVDEWRSLQKLKDGLLSIPSSSGNDTVSSPSSDLYITVE</sequence>
<evidence type="ECO:0000256" key="1">
    <source>
        <dbReference type="SAM" id="MobiDB-lite"/>
    </source>
</evidence>
<dbReference type="PANTHER" id="PTHR35307:SF3">
    <property type="entry name" value="DUF4220 DOMAIN-CONTAINING PROTEIN"/>
    <property type="match status" value="1"/>
</dbReference>
<proteinExistence type="predicted"/>
<feature type="transmembrane region" description="Helical" evidence="2">
    <location>
        <begin position="20"/>
        <end position="40"/>
    </location>
</feature>
<reference evidence="3" key="1">
    <citation type="journal article" date="2023" name="Plant J.">
        <title>Genome sequences and population genomics provide insights into the demographic history, inbreeding, and mutation load of two 'living fossil' tree species of Dipteronia.</title>
        <authorList>
            <person name="Feng Y."/>
            <person name="Comes H.P."/>
            <person name="Chen J."/>
            <person name="Zhu S."/>
            <person name="Lu R."/>
            <person name="Zhang X."/>
            <person name="Li P."/>
            <person name="Qiu J."/>
            <person name="Olsen K.M."/>
            <person name="Qiu Y."/>
        </authorList>
    </citation>
    <scope>NUCLEOTIDE SEQUENCE</scope>
    <source>
        <strain evidence="3">NBL</strain>
    </source>
</reference>
<comment type="caution">
    <text evidence="3">The sequence shown here is derived from an EMBL/GenBank/DDBJ whole genome shotgun (WGS) entry which is preliminary data.</text>
</comment>
<evidence type="ECO:0000256" key="2">
    <source>
        <dbReference type="SAM" id="Phobius"/>
    </source>
</evidence>
<feature type="transmembrane region" description="Helical" evidence="2">
    <location>
        <begin position="277"/>
        <end position="299"/>
    </location>
</feature>
<name>A0AAE0AW51_9ROSI</name>
<evidence type="ECO:0000313" key="4">
    <source>
        <dbReference type="Proteomes" id="UP001281410"/>
    </source>
</evidence>
<keyword evidence="2" id="KW-1133">Transmembrane helix</keyword>
<keyword evidence="4" id="KW-1185">Reference proteome</keyword>
<evidence type="ECO:0000313" key="3">
    <source>
        <dbReference type="EMBL" id="KAK3224880.1"/>
    </source>
</evidence>
<protein>
    <submittedName>
        <fullName evidence="3">Uncharacterized protein</fullName>
    </submittedName>
</protein>
<keyword evidence="2" id="KW-0812">Transmembrane</keyword>
<dbReference type="PROSITE" id="PS51257">
    <property type="entry name" value="PROKAR_LIPOPROTEIN"/>
    <property type="match status" value="1"/>
</dbReference>
<dbReference type="EMBL" id="JANJYJ010000002">
    <property type="protein sequence ID" value="KAK3224880.1"/>
    <property type="molecule type" value="Genomic_DNA"/>
</dbReference>
<feature type="region of interest" description="Disordered" evidence="1">
    <location>
        <begin position="737"/>
        <end position="756"/>
    </location>
</feature>